<evidence type="ECO:0000256" key="1">
    <source>
        <dbReference type="ARBA" id="ARBA00008668"/>
    </source>
</evidence>
<proteinExistence type="inferred from homology"/>
<dbReference type="Proteomes" id="UP001443914">
    <property type="component" value="Unassembled WGS sequence"/>
</dbReference>
<sequence length="412" mass="46580">MATKFLFSSFFIVVILSSYFATICFSNKFSDENYIRLISDGQPDQNILDDSPFLSLPVNIIYQFGDSLSDTGNLIRIDPFNDCAKWPYGESFFDKPTGRCSDGLLMIDFFAKFLKLPLIDAYLNKEGNFTHGVNFAVGGATALNASILENKYNISASTNLSLSAQLDWFKSHLHSYYVNKSDRRRKISKGLFIMGEIGGNDYNFAFLQGKTLADVYKMVPDVIQSIKVTVEEIIDLGATQITIPGNFPIGCVPIYLSLFKTNDSHMYDELKCLKEYNKLVQFHNDQIQKTILSLKKSYPNVSIIYMDYYGTFRQILGHATLFGFDESLTQEACCGVSDDEYKVRTDLFCGTKGVPVCENPQEHISWDGMHLTQHTYHVLAKHLMPSLNGGIKNERVYGYLISIICLILIWGL</sequence>
<evidence type="ECO:0000313" key="5">
    <source>
        <dbReference type="EMBL" id="KAK9705497.1"/>
    </source>
</evidence>
<name>A0AAW1JKM5_SAPOF</name>
<dbReference type="Gene3D" id="3.40.50.1110">
    <property type="entry name" value="SGNH hydrolase"/>
    <property type="match status" value="1"/>
</dbReference>
<evidence type="ECO:0000256" key="2">
    <source>
        <dbReference type="ARBA" id="ARBA00022729"/>
    </source>
</evidence>
<dbReference type="InterPro" id="IPR001087">
    <property type="entry name" value="GDSL"/>
</dbReference>
<keyword evidence="3" id="KW-0378">Hydrolase</keyword>
<evidence type="ECO:0000256" key="3">
    <source>
        <dbReference type="ARBA" id="ARBA00022801"/>
    </source>
</evidence>
<keyword evidence="4" id="KW-0325">Glycoprotein</keyword>
<dbReference type="AlphaFoldDB" id="A0AAW1JKM5"/>
<organism evidence="5 6">
    <name type="scientific">Saponaria officinalis</name>
    <name type="common">Common soapwort</name>
    <name type="synonym">Lychnis saponaria</name>
    <dbReference type="NCBI Taxonomy" id="3572"/>
    <lineage>
        <taxon>Eukaryota</taxon>
        <taxon>Viridiplantae</taxon>
        <taxon>Streptophyta</taxon>
        <taxon>Embryophyta</taxon>
        <taxon>Tracheophyta</taxon>
        <taxon>Spermatophyta</taxon>
        <taxon>Magnoliopsida</taxon>
        <taxon>eudicotyledons</taxon>
        <taxon>Gunneridae</taxon>
        <taxon>Pentapetalae</taxon>
        <taxon>Caryophyllales</taxon>
        <taxon>Caryophyllaceae</taxon>
        <taxon>Caryophylleae</taxon>
        <taxon>Saponaria</taxon>
    </lineage>
</organism>
<dbReference type="Pfam" id="PF00657">
    <property type="entry name" value="Lipase_GDSL"/>
    <property type="match status" value="1"/>
</dbReference>
<dbReference type="EMBL" id="JBDFQZ010000007">
    <property type="protein sequence ID" value="KAK9705497.1"/>
    <property type="molecule type" value="Genomic_DNA"/>
</dbReference>
<dbReference type="InterPro" id="IPR035669">
    <property type="entry name" value="SGNH_plant_lipase-like"/>
</dbReference>
<evidence type="ECO:0008006" key="7">
    <source>
        <dbReference type="Google" id="ProtNLM"/>
    </source>
</evidence>
<dbReference type="CDD" id="cd01837">
    <property type="entry name" value="SGNH_plant_lipase_like"/>
    <property type="match status" value="1"/>
</dbReference>
<protein>
    <recommendedName>
        <fullName evidence="7">Acetylajmalan esterase-like</fullName>
    </recommendedName>
</protein>
<evidence type="ECO:0000256" key="4">
    <source>
        <dbReference type="ARBA" id="ARBA00023180"/>
    </source>
</evidence>
<dbReference type="SUPFAM" id="SSF52266">
    <property type="entry name" value="SGNH hydrolase"/>
    <property type="match status" value="1"/>
</dbReference>
<keyword evidence="6" id="KW-1185">Reference proteome</keyword>
<dbReference type="PANTHER" id="PTHR22835:SF517">
    <property type="entry name" value="GDSL-LIKE LIPASE_ACYLHYDROLASE FAMILY PROTEIN, EXPRESSED"/>
    <property type="match status" value="1"/>
</dbReference>
<dbReference type="InterPro" id="IPR036514">
    <property type="entry name" value="SGNH_hydro_sf"/>
</dbReference>
<dbReference type="PANTHER" id="PTHR22835">
    <property type="entry name" value="ZINC FINGER FYVE DOMAIN CONTAINING PROTEIN"/>
    <property type="match status" value="1"/>
</dbReference>
<reference evidence="5" key="1">
    <citation type="submission" date="2024-03" db="EMBL/GenBank/DDBJ databases">
        <title>WGS assembly of Saponaria officinalis var. Norfolk2.</title>
        <authorList>
            <person name="Jenkins J."/>
            <person name="Shu S."/>
            <person name="Grimwood J."/>
            <person name="Barry K."/>
            <person name="Goodstein D."/>
            <person name="Schmutz J."/>
            <person name="Leebens-Mack J."/>
            <person name="Osbourn A."/>
        </authorList>
    </citation>
    <scope>NUCLEOTIDE SEQUENCE [LARGE SCALE GENOMIC DNA]</scope>
    <source>
        <strain evidence="5">JIC</strain>
    </source>
</reference>
<comment type="caution">
    <text evidence="5">The sequence shown here is derived from an EMBL/GenBank/DDBJ whole genome shotgun (WGS) entry which is preliminary data.</text>
</comment>
<accession>A0AAW1JKM5</accession>
<gene>
    <name evidence="5" type="ORF">RND81_07G061500</name>
</gene>
<dbReference type="GO" id="GO:0016788">
    <property type="term" value="F:hydrolase activity, acting on ester bonds"/>
    <property type="evidence" value="ECO:0007669"/>
    <property type="project" value="InterPro"/>
</dbReference>
<evidence type="ECO:0000313" key="6">
    <source>
        <dbReference type="Proteomes" id="UP001443914"/>
    </source>
</evidence>
<comment type="similarity">
    <text evidence="1">Belongs to the 'GDSL' lipolytic enzyme family.</text>
</comment>
<keyword evidence="2" id="KW-0732">Signal</keyword>